<dbReference type="CDD" id="cd16405">
    <property type="entry name" value="RepB_like_N"/>
    <property type="match status" value="1"/>
</dbReference>
<dbReference type="GO" id="GO:0005694">
    <property type="term" value="C:chromosome"/>
    <property type="evidence" value="ECO:0007669"/>
    <property type="project" value="TreeGrafter"/>
</dbReference>
<dbReference type="EMBL" id="CP025431">
    <property type="protein sequence ID" value="AUH66555.1"/>
    <property type="molecule type" value="Genomic_DNA"/>
</dbReference>
<dbReference type="PANTHER" id="PTHR33375:SF1">
    <property type="entry name" value="CHROMOSOME-PARTITIONING PROTEIN PARB-RELATED"/>
    <property type="match status" value="1"/>
</dbReference>
<dbReference type="Pfam" id="PF02195">
    <property type="entry name" value="ParB_N"/>
    <property type="match status" value="1"/>
</dbReference>
<dbReference type="AlphaFoldDB" id="A0A2H5F4U2"/>
<gene>
    <name evidence="3" type="ORF">CX676_19810</name>
</gene>
<keyword evidence="4" id="KW-1185">Reference proteome</keyword>
<dbReference type="KEGG" id="pzh:CX676_19810"/>
<evidence type="ECO:0000256" key="1">
    <source>
        <dbReference type="SAM" id="MobiDB-lite"/>
    </source>
</evidence>
<dbReference type="GO" id="GO:0007059">
    <property type="term" value="P:chromosome segregation"/>
    <property type="evidence" value="ECO:0007669"/>
    <property type="project" value="TreeGrafter"/>
</dbReference>
<dbReference type="PANTHER" id="PTHR33375">
    <property type="entry name" value="CHROMOSOME-PARTITIONING PROTEIN PARB-RELATED"/>
    <property type="match status" value="1"/>
</dbReference>
<feature type="compositionally biased region" description="Pro residues" evidence="1">
    <location>
        <begin position="304"/>
        <end position="315"/>
    </location>
</feature>
<dbReference type="InterPro" id="IPR036086">
    <property type="entry name" value="ParB/Sulfiredoxin_sf"/>
</dbReference>
<dbReference type="InterPro" id="IPR037972">
    <property type="entry name" value="RepB_N"/>
</dbReference>
<sequence>MSRKRRMFEIEMPEEPVETFPAGKVAEKADTPEPRRGPMATAIAETAESSRDRAEVEAKIRAENDALAQEHVRMKRAGLITDLVPLDAIQTYKLTRDRKNGPDFELAELVASIREIGLSNPIRVEPIGDGRYELVQGWRRLSAYRELLKETGDAEAWGKIPAGIIAKGDHLERLYRRMVDENLVRKDISFAEMAQLAVDYAMDPGTAETDPEKAVAILFKSAGYQKRSYIRNFIPLVRRLWESLLFPQDIPRALGLALSARIDEVPGMVAAIKAELKDWDNRSVKDELDVLRRYAGQGDDPLGEPAPAPKKPATPVPAGKAKTTFQLTRPQGSAKCTAANGRLEIRLPRDFSTVDRRRLEAAVASLLDQIE</sequence>
<name>A0A2H5F4U2_9RHOB</name>
<accession>A0A2H5F4U2</accession>
<dbReference type="SUPFAM" id="SSF110849">
    <property type="entry name" value="ParB/Sulfiredoxin"/>
    <property type="match status" value="1"/>
</dbReference>
<dbReference type="Proteomes" id="UP000234530">
    <property type="component" value="Plasmid pPZ01"/>
</dbReference>
<dbReference type="RefSeq" id="WP_101754526.1">
    <property type="nucleotide sequence ID" value="NZ_CP025431.1"/>
</dbReference>
<feature type="compositionally biased region" description="Basic and acidic residues" evidence="1">
    <location>
        <begin position="25"/>
        <end position="36"/>
    </location>
</feature>
<evidence type="ECO:0000313" key="3">
    <source>
        <dbReference type="EMBL" id="AUH66555.1"/>
    </source>
</evidence>
<dbReference type="SMART" id="SM00470">
    <property type="entry name" value="ParB"/>
    <property type="match status" value="1"/>
</dbReference>
<dbReference type="Gene3D" id="3.90.1530.30">
    <property type="match status" value="1"/>
</dbReference>
<organism evidence="3 4">
    <name type="scientific">Paracoccus zhejiangensis</name>
    <dbReference type="NCBI Taxonomy" id="1077935"/>
    <lineage>
        <taxon>Bacteria</taxon>
        <taxon>Pseudomonadati</taxon>
        <taxon>Pseudomonadota</taxon>
        <taxon>Alphaproteobacteria</taxon>
        <taxon>Rhodobacterales</taxon>
        <taxon>Paracoccaceae</taxon>
        <taxon>Paracoccus</taxon>
    </lineage>
</organism>
<feature type="region of interest" description="Disordered" evidence="1">
    <location>
        <begin position="1"/>
        <end position="52"/>
    </location>
</feature>
<dbReference type="InterPro" id="IPR050336">
    <property type="entry name" value="Chromosome_partition/occlusion"/>
</dbReference>
<feature type="region of interest" description="Disordered" evidence="1">
    <location>
        <begin position="295"/>
        <end position="333"/>
    </location>
</feature>
<evidence type="ECO:0000259" key="2">
    <source>
        <dbReference type="SMART" id="SM00470"/>
    </source>
</evidence>
<evidence type="ECO:0000313" key="4">
    <source>
        <dbReference type="Proteomes" id="UP000234530"/>
    </source>
</evidence>
<reference evidence="3 4" key="1">
    <citation type="journal article" date="2013" name="Antonie Van Leeuwenhoek">
        <title>Paracoccus zhejiangensis sp. nov., isolated from activated sludge in wastewater-treatment system.</title>
        <authorList>
            <person name="Wu Z.G."/>
            <person name="Zhang D.F."/>
            <person name="Liu Y.L."/>
            <person name="Wang F."/>
            <person name="Jiang X."/>
            <person name="Li C."/>
            <person name="Li S.P."/>
            <person name="Hong Q."/>
            <person name="Li W.J."/>
        </authorList>
    </citation>
    <scope>NUCLEOTIDE SEQUENCE [LARGE SCALE GENOMIC DNA]</scope>
    <source>
        <strain evidence="3 4">J6</strain>
        <plasmid evidence="4">Plasmid ppz01</plasmid>
    </source>
</reference>
<protein>
    <submittedName>
        <fullName evidence="3">Replication protein</fullName>
    </submittedName>
</protein>
<feature type="domain" description="ParB-like N-terminal" evidence="2">
    <location>
        <begin position="82"/>
        <end position="183"/>
    </location>
</feature>
<dbReference type="OrthoDB" id="7656008at2"/>
<proteinExistence type="predicted"/>
<dbReference type="InterPro" id="IPR003115">
    <property type="entry name" value="ParB_N"/>
</dbReference>
<keyword evidence="3" id="KW-0614">Plasmid</keyword>
<geneLocation type="plasmid" evidence="4">
    <name>ppz01</name>
</geneLocation>